<dbReference type="Proteomes" id="UP000294752">
    <property type="component" value="Unassembled WGS sequence"/>
</dbReference>
<dbReference type="InterPro" id="IPR049211">
    <property type="entry name" value="DUF6814"/>
</dbReference>
<organism evidence="2 3">
    <name type="scientific">Sphingobacterium paludis</name>
    <dbReference type="NCBI Taxonomy" id="1476465"/>
    <lineage>
        <taxon>Bacteria</taxon>
        <taxon>Pseudomonadati</taxon>
        <taxon>Bacteroidota</taxon>
        <taxon>Sphingobacteriia</taxon>
        <taxon>Sphingobacteriales</taxon>
        <taxon>Sphingobacteriaceae</taxon>
        <taxon>Sphingobacterium</taxon>
    </lineage>
</organism>
<evidence type="ECO:0000256" key="1">
    <source>
        <dbReference type="SAM" id="Phobius"/>
    </source>
</evidence>
<dbReference type="EMBL" id="SNZV01000002">
    <property type="protein sequence ID" value="TDS15838.1"/>
    <property type="molecule type" value="Genomic_DNA"/>
</dbReference>
<dbReference type="Pfam" id="PF20664">
    <property type="entry name" value="DUF6814"/>
    <property type="match status" value="1"/>
</dbReference>
<dbReference type="AlphaFoldDB" id="A0A4V6Q011"/>
<comment type="caution">
    <text evidence="2">The sequence shown here is derived from an EMBL/GenBank/DDBJ whole genome shotgun (WGS) entry which is preliminary data.</text>
</comment>
<dbReference type="RefSeq" id="WP_133639138.1">
    <property type="nucleotide sequence ID" value="NZ_SNZV01000002.1"/>
</dbReference>
<dbReference type="OrthoDB" id="679529at2"/>
<evidence type="ECO:0000313" key="3">
    <source>
        <dbReference type="Proteomes" id="UP000294752"/>
    </source>
</evidence>
<feature type="transmembrane region" description="Helical" evidence="1">
    <location>
        <begin position="7"/>
        <end position="29"/>
    </location>
</feature>
<reference evidence="2 3" key="1">
    <citation type="submission" date="2019-03" db="EMBL/GenBank/DDBJ databases">
        <title>Genomic Encyclopedia of Type Strains, Phase III (KMG-III): the genomes of soil and plant-associated and newly described type strains.</title>
        <authorList>
            <person name="Whitman W."/>
        </authorList>
    </citation>
    <scope>NUCLEOTIDE SEQUENCE [LARGE SCALE GENOMIC DNA]</scope>
    <source>
        <strain evidence="2 3">CGMCC 1.12801</strain>
    </source>
</reference>
<keyword evidence="1" id="KW-0472">Membrane</keyword>
<keyword evidence="3" id="KW-1185">Reference proteome</keyword>
<name>A0A4V6Q011_9SPHI</name>
<proteinExistence type="predicted"/>
<keyword evidence="1" id="KW-1133">Transmembrane helix</keyword>
<sequence>MESLKKILGVVWILLAVVTAYFCVFEFGIPKLYTGHQEDLVFGIIILCILTPIISIGMAVFGYFALRGEYAKKKM</sequence>
<keyword evidence="1" id="KW-0812">Transmembrane</keyword>
<gene>
    <name evidence="2" type="ORF">B0I21_102154</name>
</gene>
<evidence type="ECO:0000313" key="2">
    <source>
        <dbReference type="EMBL" id="TDS15838.1"/>
    </source>
</evidence>
<protein>
    <submittedName>
        <fullName evidence="2">Uncharacterized protein</fullName>
    </submittedName>
</protein>
<accession>A0A4V6Q011</accession>
<feature type="transmembrane region" description="Helical" evidence="1">
    <location>
        <begin position="41"/>
        <end position="66"/>
    </location>
</feature>